<accession>A0ACB8TJV1</accession>
<sequence length="263" mass="29921">MPKYLELSRLPKSPTVLKSVNFRLTTPGSGAILALHHGTQESSDLFDPKHPAANLPLAVRRNICPKWRHTAFNFFAFPKAFMSKPEIQYTAPYILTPYPEKDRDQSTLQQVNMSLGFLSSRSRLVLSSVIRHKIRRRIRTAISLVVTRGATAELDDKKNLRVIFNDADAGAEKWLVPDWAYIVQPTNACYQMPIPEMISLVRQALEYLRFGALKLDYTWEKDILVPQMTDTQRKGTPESFLPKVPRTKTPSKSVGSKQIPKSR</sequence>
<comment type="caution">
    <text evidence="1">The sequence shown here is derived from an EMBL/GenBank/DDBJ whole genome shotgun (WGS) entry which is preliminary data.</text>
</comment>
<dbReference type="EMBL" id="MU277187">
    <property type="protein sequence ID" value="KAI0068660.1"/>
    <property type="molecule type" value="Genomic_DNA"/>
</dbReference>
<reference evidence="1" key="1">
    <citation type="submission" date="2021-03" db="EMBL/GenBank/DDBJ databases">
        <authorList>
            <consortium name="DOE Joint Genome Institute"/>
            <person name="Ahrendt S."/>
            <person name="Looney B.P."/>
            <person name="Miyauchi S."/>
            <person name="Morin E."/>
            <person name="Drula E."/>
            <person name="Courty P.E."/>
            <person name="Chicoki N."/>
            <person name="Fauchery L."/>
            <person name="Kohler A."/>
            <person name="Kuo A."/>
            <person name="Labutti K."/>
            <person name="Pangilinan J."/>
            <person name="Lipzen A."/>
            <person name="Riley R."/>
            <person name="Andreopoulos W."/>
            <person name="He G."/>
            <person name="Johnson J."/>
            <person name="Barry K.W."/>
            <person name="Grigoriev I.V."/>
            <person name="Nagy L."/>
            <person name="Hibbett D."/>
            <person name="Henrissat B."/>
            <person name="Matheny P.B."/>
            <person name="Labbe J."/>
            <person name="Martin F."/>
        </authorList>
    </citation>
    <scope>NUCLEOTIDE SEQUENCE</scope>
    <source>
        <strain evidence="1">HHB10654</strain>
    </source>
</reference>
<evidence type="ECO:0000313" key="1">
    <source>
        <dbReference type="EMBL" id="KAI0068660.1"/>
    </source>
</evidence>
<reference evidence="1" key="2">
    <citation type="journal article" date="2022" name="New Phytol.">
        <title>Evolutionary transition to the ectomycorrhizal habit in the genomes of a hyperdiverse lineage of mushroom-forming fungi.</title>
        <authorList>
            <person name="Looney B."/>
            <person name="Miyauchi S."/>
            <person name="Morin E."/>
            <person name="Drula E."/>
            <person name="Courty P.E."/>
            <person name="Kohler A."/>
            <person name="Kuo A."/>
            <person name="LaButti K."/>
            <person name="Pangilinan J."/>
            <person name="Lipzen A."/>
            <person name="Riley R."/>
            <person name="Andreopoulos W."/>
            <person name="He G."/>
            <person name="Johnson J."/>
            <person name="Nolan M."/>
            <person name="Tritt A."/>
            <person name="Barry K.W."/>
            <person name="Grigoriev I.V."/>
            <person name="Nagy L.G."/>
            <person name="Hibbett D."/>
            <person name="Henrissat B."/>
            <person name="Matheny P.B."/>
            <person name="Labbe J."/>
            <person name="Martin F.M."/>
        </authorList>
    </citation>
    <scope>NUCLEOTIDE SEQUENCE</scope>
    <source>
        <strain evidence="1">HHB10654</strain>
    </source>
</reference>
<protein>
    <submittedName>
        <fullName evidence="1">Uncharacterized protein</fullName>
    </submittedName>
</protein>
<evidence type="ECO:0000313" key="2">
    <source>
        <dbReference type="Proteomes" id="UP000814140"/>
    </source>
</evidence>
<organism evidence="1 2">
    <name type="scientific">Artomyces pyxidatus</name>
    <dbReference type="NCBI Taxonomy" id="48021"/>
    <lineage>
        <taxon>Eukaryota</taxon>
        <taxon>Fungi</taxon>
        <taxon>Dikarya</taxon>
        <taxon>Basidiomycota</taxon>
        <taxon>Agaricomycotina</taxon>
        <taxon>Agaricomycetes</taxon>
        <taxon>Russulales</taxon>
        <taxon>Auriscalpiaceae</taxon>
        <taxon>Artomyces</taxon>
    </lineage>
</organism>
<proteinExistence type="predicted"/>
<dbReference type="Proteomes" id="UP000814140">
    <property type="component" value="Unassembled WGS sequence"/>
</dbReference>
<name>A0ACB8TJV1_9AGAM</name>
<keyword evidence="2" id="KW-1185">Reference proteome</keyword>
<gene>
    <name evidence="1" type="ORF">BV25DRAFT_1986245</name>
</gene>